<dbReference type="NCBIfam" id="NF000841">
    <property type="entry name" value="PRK00071.1-4"/>
    <property type="match status" value="1"/>
</dbReference>
<feature type="domain" description="Cytidyltransferase-like" evidence="11">
    <location>
        <begin position="7"/>
        <end position="162"/>
    </location>
</feature>
<dbReference type="NCBIfam" id="TIGR00482">
    <property type="entry name" value="nicotinate (nicotinamide) nucleotide adenylyltransferase"/>
    <property type="match status" value="1"/>
</dbReference>
<evidence type="ECO:0000256" key="9">
    <source>
        <dbReference type="ARBA" id="ARBA00048721"/>
    </source>
</evidence>
<dbReference type="InterPro" id="IPR014729">
    <property type="entry name" value="Rossmann-like_a/b/a_fold"/>
</dbReference>
<comment type="similarity">
    <text evidence="10">Belongs to the NadD family.</text>
</comment>
<evidence type="ECO:0000313" key="13">
    <source>
        <dbReference type="Proteomes" id="UP000031397"/>
    </source>
</evidence>
<reference evidence="12 13" key="1">
    <citation type="submission" date="2014-06" db="EMBL/GenBank/DDBJ databases">
        <title>Functional and comparative genomic analyses of the Drosophila gut microbiota identify candidate symbiosis factors.</title>
        <authorList>
            <person name="Newell P.D."/>
            <person name="Chaston J.M."/>
            <person name="Douglas A.E."/>
        </authorList>
    </citation>
    <scope>NUCLEOTIDE SEQUENCE [LARGE SCALE GENOMIC DNA]</scope>
    <source>
        <strain evidence="12 13">DmCS_002</strain>
    </source>
</reference>
<dbReference type="EMBL" id="JOJZ01000010">
    <property type="protein sequence ID" value="KID42112.1"/>
    <property type="molecule type" value="Genomic_DNA"/>
</dbReference>
<dbReference type="GO" id="GO:0004515">
    <property type="term" value="F:nicotinate-nucleotide adenylyltransferase activity"/>
    <property type="evidence" value="ECO:0007669"/>
    <property type="project" value="UniProtKB-UniRule"/>
</dbReference>
<gene>
    <name evidence="10" type="primary">nadD</name>
    <name evidence="12" type="ORF">LfDm3_0517</name>
</gene>
<proteinExistence type="inferred from homology"/>
<dbReference type="EC" id="2.7.7.18" evidence="10"/>
<dbReference type="PANTHER" id="PTHR39321">
    <property type="entry name" value="NICOTINATE-NUCLEOTIDE ADENYLYLTRANSFERASE-RELATED"/>
    <property type="match status" value="1"/>
</dbReference>
<dbReference type="HAMAP" id="MF_00244">
    <property type="entry name" value="NaMN_adenylyltr"/>
    <property type="match status" value="1"/>
</dbReference>
<comment type="function">
    <text evidence="1 10">Catalyzes the reversible adenylation of nicotinate mononucleotide (NaMN) to nicotinic acid adenine dinucleotide (NaAD).</text>
</comment>
<dbReference type="Gene3D" id="3.40.50.620">
    <property type="entry name" value="HUPs"/>
    <property type="match status" value="1"/>
</dbReference>
<organism evidence="12 13">
    <name type="scientific">Fructilactobacillus fructivorans</name>
    <dbReference type="NCBI Taxonomy" id="1614"/>
    <lineage>
        <taxon>Bacteria</taxon>
        <taxon>Bacillati</taxon>
        <taxon>Bacillota</taxon>
        <taxon>Bacilli</taxon>
        <taxon>Lactobacillales</taxon>
        <taxon>Lactobacillaceae</taxon>
        <taxon>Fructilactobacillus</taxon>
    </lineage>
</organism>
<name>A0A0C1PMX9_9LACO</name>
<dbReference type="CDD" id="cd02165">
    <property type="entry name" value="NMNAT"/>
    <property type="match status" value="1"/>
</dbReference>
<keyword evidence="4 10" id="KW-0808">Transferase</keyword>
<dbReference type="RefSeq" id="WP_082019953.1">
    <property type="nucleotide sequence ID" value="NZ_JOJZ01000010.1"/>
</dbReference>
<keyword evidence="3 10" id="KW-0662">Pyridine nucleotide biosynthesis</keyword>
<keyword evidence="13" id="KW-1185">Reference proteome</keyword>
<dbReference type="GeneID" id="74913204"/>
<evidence type="ECO:0000256" key="5">
    <source>
        <dbReference type="ARBA" id="ARBA00022695"/>
    </source>
</evidence>
<dbReference type="SUPFAM" id="SSF52374">
    <property type="entry name" value="Nucleotidylyl transferase"/>
    <property type="match status" value="1"/>
</dbReference>
<dbReference type="FunFam" id="3.40.50.620:FF:000079">
    <property type="entry name" value="Probable nicotinate-nucleotide adenylyltransferase"/>
    <property type="match status" value="1"/>
</dbReference>
<comment type="catalytic activity">
    <reaction evidence="9 10">
        <text>nicotinate beta-D-ribonucleotide + ATP + H(+) = deamido-NAD(+) + diphosphate</text>
        <dbReference type="Rhea" id="RHEA:22860"/>
        <dbReference type="ChEBI" id="CHEBI:15378"/>
        <dbReference type="ChEBI" id="CHEBI:30616"/>
        <dbReference type="ChEBI" id="CHEBI:33019"/>
        <dbReference type="ChEBI" id="CHEBI:57502"/>
        <dbReference type="ChEBI" id="CHEBI:58437"/>
        <dbReference type="EC" id="2.7.7.18"/>
    </reaction>
</comment>
<dbReference type="OrthoDB" id="5295945at2"/>
<dbReference type="NCBIfam" id="TIGR00125">
    <property type="entry name" value="cyt_tran_rel"/>
    <property type="match status" value="1"/>
</dbReference>
<evidence type="ECO:0000256" key="3">
    <source>
        <dbReference type="ARBA" id="ARBA00022642"/>
    </source>
</evidence>
<evidence type="ECO:0000256" key="1">
    <source>
        <dbReference type="ARBA" id="ARBA00002324"/>
    </source>
</evidence>
<accession>A0A0C1PMX9</accession>
<comment type="pathway">
    <text evidence="2 10">Cofactor biosynthesis; NAD(+) biosynthesis; deamido-NAD(+) from nicotinate D-ribonucleotide: step 1/1.</text>
</comment>
<dbReference type="AlphaFoldDB" id="A0A0C1PMX9"/>
<dbReference type="PATRIC" id="fig|1614.7.peg.505"/>
<sequence length="189" mass="21807">MRKRIGILGGTFNPIHYGHLIMAEQALTQLSLDSVLFMPDYLPPHVDHKTAIDAQDRVNMINLAIKNNSKFQIELIEIKRRGKSYSYDTLSELKQLHPNVDYYFIVGGDMVEYLPKWYRIDDLIKMVKFVGVNRPGNSKGTDYPVTWINSPEVAISSSLIRSNIKNGSSVRYLLPDEVLHYIEEHHLYE</sequence>
<evidence type="ECO:0000259" key="11">
    <source>
        <dbReference type="Pfam" id="PF01467"/>
    </source>
</evidence>
<dbReference type="GO" id="GO:0005524">
    <property type="term" value="F:ATP binding"/>
    <property type="evidence" value="ECO:0007669"/>
    <property type="project" value="UniProtKB-KW"/>
</dbReference>
<protein>
    <recommendedName>
        <fullName evidence="10">Probable nicotinate-nucleotide adenylyltransferase</fullName>
        <ecNumber evidence="10">2.7.7.18</ecNumber>
    </recommendedName>
    <alternativeName>
        <fullName evidence="10">Deamido-NAD(+) diphosphorylase</fullName>
    </alternativeName>
    <alternativeName>
        <fullName evidence="10">Deamido-NAD(+) pyrophosphorylase</fullName>
    </alternativeName>
    <alternativeName>
        <fullName evidence="10">Nicotinate mononucleotide adenylyltransferase</fullName>
        <shortName evidence="10">NaMN adenylyltransferase</shortName>
    </alternativeName>
</protein>
<evidence type="ECO:0000256" key="6">
    <source>
        <dbReference type="ARBA" id="ARBA00022741"/>
    </source>
</evidence>
<dbReference type="Proteomes" id="UP000031397">
    <property type="component" value="Unassembled WGS sequence"/>
</dbReference>
<keyword evidence="5 10" id="KW-0548">Nucleotidyltransferase</keyword>
<evidence type="ECO:0000313" key="12">
    <source>
        <dbReference type="EMBL" id="KID42112.1"/>
    </source>
</evidence>
<keyword evidence="6 10" id="KW-0547">Nucleotide-binding</keyword>
<dbReference type="InterPro" id="IPR004821">
    <property type="entry name" value="Cyt_trans-like"/>
</dbReference>
<evidence type="ECO:0000256" key="2">
    <source>
        <dbReference type="ARBA" id="ARBA00005019"/>
    </source>
</evidence>
<keyword evidence="8 10" id="KW-0520">NAD</keyword>
<dbReference type="GO" id="GO:0009435">
    <property type="term" value="P:NAD+ biosynthetic process"/>
    <property type="evidence" value="ECO:0007669"/>
    <property type="project" value="UniProtKB-UniRule"/>
</dbReference>
<dbReference type="PANTHER" id="PTHR39321:SF3">
    <property type="entry name" value="PHOSPHOPANTETHEINE ADENYLYLTRANSFERASE"/>
    <property type="match status" value="1"/>
</dbReference>
<dbReference type="Pfam" id="PF01467">
    <property type="entry name" value="CTP_transf_like"/>
    <property type="match status" value="1"/>
</dbReference>
<comment type="caution">
    <text evidence="12">The sequence shown here is derived from an EMBL/GenBank/DDBJ whole genome shotgun (WGS) entry which is preliminary data.</text>
</comment>
<dbReference type="UniPathway" id="UPA00253">
    <property type="reaction ID" value="UER00332"/>
</dbReference>
<keyword evidence="7 10" id="KW-0067">ATP-binding</keyword>
<evidence type="ECO:0000256" key="10">
    <source>
        <dbReference type="HAMAP-Rule" id="MF_00244"/>
    </source>
</evidence>
<evidence type="ECO:0000256" key="4">
    <source>
        <dbReference type="ARBA" id="ARBA00022679"/>
    </source>
</evidence>
<evidence type="ECO:0000256" key="7">
    <source>
        <dbReference type="ARBA" id="ARBA00022840"/>
    </source>
</evidence>
<evidence type="ECO:0000256" key="8">
    <source>
        <dbReference type="ARBA" id="ARBA00023027"/>
    </source>
</evidence>
<dbReference type="InterPro" id="IPR005248">
    <property type="entry name" value="NadD/NMNAT"/>
</dbReference>
<dbReference type="NCBIfam" id="NF000840">
    <property type="entry name" value="PRK00071.1-3"/>
    <property type="match status" value="1"/>
</dbReference>